<evidence type="ECO:0000256" key="6">
    <source>
        <dbReference type="ARBA" id="ARBA00023170"/>
    </source>
</evidence>
<feature type="transmembrane region" description="Helical" evidence="8">
    <location>
        <begin position="376"/>
        <end position="394"/>
    </location>
</feature>
<comment type="subcellular location">
    <subcellularLocation>
        <location evidence="1">Cell membrane</location>
        <topology evidence="1">Multi-pass membrane protein</topology>
    </subcellularLocation>
</comment>
<feature type="transmembrane region" description="Helical" evidence="8">
    <location>
        <begin position="609"/>
        <end position="629"/>
    </location>
</feature>
<sequence>MRLAILWLWLSCGCLLLGFPARMWSWVRAQDTGRRLLLSQMGNPQLELDTRRLANASSYLTRNYIADRINTLVVRQSCVECSEELTHRQRQLVDQILASLAPELSVLLHKGTAEEITWEYTLLVANNHTTFRGQGLSFPDELLEREFFCIVVVSEIQSRRFVKQTVESIVRYNLQMQFVNVVVLAQLEDGTVATYSYKLFKGKCRPGITVRQINHFDRITGEPQRHMKDLYPVRNGHLGDCPINVSATHLPPHLIYKRYRDQPAPRGNESIPAEDLSGIDWDLLQLLAKVLRFRIQLYMPQEPSQIFGEGNVTGCFKQLADGVVSIAIGGLSGSDKRRSLFSKSTVYHQSHFVMVVRRDRYLGRFGPLILPFRGKVWGVIIAILLLAVLSTCALRSRLGLRHPMENLFVVIVGNPIPEPRLPARGFLRYLVASWMLLTLVLRCAYQARLFDVLRLSRHRPLPEDLSGLIRDNYTMVANGYHDFYPLELTNRQPLDFAARFERVQRAAPGERLTTISLISNLAFWNHQHRNISCLTFVRQPIYMYHLVIYFPRRYFLRPAVDRKIKQLLSAGVMAHIERRYMQYEGKQQLASNDPILLPKITRRIMNGAYRIHALVLLVATGIFILEFLARRGNGRLRRWMEWMHQP</sequence>
<keyword evidence="2" id="KW-1003">Cell membrane</keyword>
<evidence type="ECO:0000259" key="9">
    <source>
        <dbReference type="Pfam" id="PF24061"/>
    </source>
</evidence>
<gene>
    <name evidence="10" type="primary">Dyak\GE16218</name>
    <name evidence="10" type="synonym">dyak_GLEANR_17660</name>
    <name evidence="10" type="synonym">GE16218</name>
    <name evidence="10" type="ORF">Dyak_GE16218</name>
</gene>
<dbReference type="OrthoDB" id="7739311at2759"/>
<reference evidence="10 11" key="2">
    <citation type="journal article" date="2007" name="PLoS Biol.">
        <title>Principles of genome evolution in the Drosophila melanogaster species group.</title>
        <authorList>
            <person name="Ranz J.M."/>
            <person name="Maurin D."/>
            <person name="Chan Y.S."/>
            <person name="von Grotthuss M."/>
            <person name="Hillier L.W."/>
            <person name="Roote J."/>
            <person name="Ashburner M."/>
            <person name="Bergman C.M."/>
        </authorList>
    </citation>
    <scope>NUCLEOTIDE SEQUENCE [LARGE SCALE GENOMIC DNA]</scope>
    <source>
        <strain evidence="11">Tai18E2 / Tucson 14021-0261.01</strain>
    </source>
</reference>
<dbReference type="EMBL" id="CM000162">
    <property type="protein sequence ID" value="EDX01458.1"/>
    <property type="molecule type" value="Genomic_DNA"/>
</dbReference>
<evidence type="ECO:0000256" key="8">
    <source>
        <dbReference type="SAM" id="Phobius"/>
    </source>
</evidence>
<evidence type="ECO:0000256" key="3">
    <source>
        <dbReference type="ARBA" id="ARBA00022692"/>
    </source>
</evidence>
<evidence type="ECO:0000256" key="2">
    <source>
        <dbReference type="ARBA" id="ARBA00022475"/>
    </source>
</evidence>
<dbReference type="Gene3D" id="3.40.190.10">
    <property type="entry name" value="Periplasmic binding protein-like II"/>
    <property type="match status" value="1"/>
</dbReference>
<organism evidence="10 11">
    <name type="scientific">Drosophila yakuba</name>
    <name type="common">Fruit fly</name>
    <dbReference type="NCBI Taxonomy" id="7245"/>
    <lineage>
        <taxon>Eukaryota</taxon>
        <taxon>Metazoa</taxon>
        <taxon>Ecdysozoa</taxon>
        <taxon>Arthropoda</taxon>
        <taxon>Hexapoda</taxon>
        <taxon>Insecta</taxon>
        <taxon>Pterygota</taxon>
        <taxon>Neoptera</taxon>
        <taxon>Endopterygota</taxon>
        <taxon>Diptera</taxon>
        <taxon>Brachycera</taxon>
        <taxon>Muscomorpha</taxon>
        <taxon>Ephydroidea</taxon>
        <taxon>Drosophilidae</taxon>
        <taxon>Drosophila</taxon>
        <taxon>Sophophora</taxon>
    </lineage>
</organism>
<dbReference type="PANTHER" id="PTHR42643:SF37">
    <property type="entry name" value="IONOTROPIC RECEPTOR 11A-RELATED"/>
    <property type="match status" value="1"/>
</dbReference>
<dbReference type="InterPro" id="IPR052192">
    <property type="entry name" value="Insect_Ionotropic_Sensory_Rcpt"/>
</dbReference>
<keyword evidence="4 8" id="KW-1133">Transmembrane helix</keyword>
<feature type="domain" description="Putative ionotropic receptor ligand binding" evidence="9">
    <location>
        <begin position="44"/>
        <end position="235"/>
    </location>
</feature>
<dbReference type="SUPFAM" id="SSF53850">
    <property type="entry name" value="Periplasmic binding protein-like II"/>
    <property type="match status" value="1"/>
</dbReference>
<dbReference type="PhylomeDB" id="B4Q1L7"/>
<evidence type="ECO:0000313" key="10">
    <source>
        <dbReference type="EMBL" id="EDX01458.1"/>
    </source>
</evidence>
<dbReference type="OMA" id="YQLVIYF"/>
<dbReference type="InterPro" id="IPR056198">
    <property type="entry name" value="LBD_receptor"/>
</dbReference>
<dbReference type="HOGENOM" id="CLU_445014_0_0_1"/>
<protein>
    <recommendedName>
        <fullName evidence="9">Putative ionotropic receptor ligand binding domain-containing protein</fullName>
    </recommendedName>
</protein>
<dbReference type="Proteomes" id="UP000002282">
    <property type="component" value="Chromosome X"/>
</dbReference>
<dbReference type="AlphaFoldDB" id="B4Q1L7"/>
<proteinExistence type="predicted"/>
<dbReference type="eggNOG" id="KOG1052">
    <property type="taxonomic scope" value="Eukaryota"/>
</dbReference>
<evidence type="ECO:0000256" key="7">
    <source>
        <dbReference type="ARBA" id="ARBA00023180"/>
    </source>
</evidence>
<dbReference type="GO" id="GO:0005886">
    <property type="term" value="C:plasma membrane"/>
    <property type="evidence" value="ECO:0007669"/>
    <property type="project" value="UniProtKB-SubCell"/>
</dbReference>
<dbReference type="Pfam" id="PF24061">
    <property type="entry name" value="LBD_receptor"/>
    <property type="match status" value="1"/>
</dbReference>
<evidence type="ECO:0000256" key="4">
    <source>
        <dbReference type="ARBA" id="ARBA00022989"/>
    </source>
</evidence>
<evidence type="ECO:0000256" key="5">
    <source>
        <dbReference type="ARBA" id="ARBA00023136"/>
    </source>
</evidence>
<evidence type="ECO:0000313" key="11">
    <source>
        <dbReference type="Proteomes" id="UP000002282"/>
    </source>
</evidence>
<keyword evidence="5 8" id="KW-0472">Membrane</keyword>
<keyword evidence="3 8" id="KW-0812">Transmembrane</keyword>
<keyword evidence="6" id="KW-0675">Receptor</keyword>
<name>B4Q1L7_DROYA</name>
<dbReference type="KEGG" id="dya:Dyak_GE16218"/>
<accession>B4Q1L7</accession>
<evidence type="ECO:0000256" key="1">
    <source>
        <dbReference type="ARBA" id="ARBA00004651"/>
    </source>
</evidence>
<keyword evidence="11" id="KW-1185">Reference proteome</keyword>
<keyword evidence="7" id="KW-0325">Glycoprotein</keyword>
<dbReference type="PANTHER" id="PTHR42643">
    <property type="entry name" value="IONOTROPIC RECEPTOR 20A-RELATED"/>
    <property type="match status" value="1"/>
</dbReference>
<reference evidence="10 11" key="1">
    <citation type="journal article" date="2007" name="Nature">
        <title>Evolution of genes and genomes on the Drosophila phylogeny.</title>
        <authorList>
            <consortium name="Drosophila 12 Genomes Consortium"/>
            <person name="Clark A.G."/>
            <person name="Eisen M.B."/>
            <person name="Smith D.R."/>
            <person name="Bergman C.M."/>
            <person name="Oliver B."/>
            <person name="Markow T.A."/>
            <person name="Kaufman T.C."/>
            <person name="Kellis M."/>
            <person name="Gelbart W."/>
            <person name="Iyer V.N."/>
            <person name="Pollard D.A."/>
            <person name="Sackton T.B."/>
            <person name="Larracuente A.M."/>
            <person name="Singh N.D."/>
            <person name="Abad J.P."/>
            <person name="Abt D.N."/>
            <person name="Adryan B."/>
            <person name="Aguade M."/>
            <person name="Akashi H."/>
            <person name="Anderson W.W."/>
            <person name="Aquadro C.F."/>
            <person name="Ardell D.H."/>
            <person name="Arguello R."/>
            <person name="Artieri C.G."/>
            <person name="Barbash D.A."/>
            <person name="Barker D."/>
            <person name="Barsanti P."/>
            <person name="Batterham P."/>
            <person name="Batzoglou S."/>
            <person name="Begun D."/>
            <person name="Bhutkar A."/>
            <person name="Blanco E."/>
            <person name="Bosak S.A."/>
            <person name="Bradley R.K."/>
            <person name="Brand A.D."/>
            <person name="Brent M.R."/>
            <person name="Brooks A.N."/>
            <person name="Brown R.H."/>
            <person name="Butlin R.K."/>
            <person name="Caggese C."/>
            <person name="Calvi B.R."/>
            <person name="Bernardo de Carvalho A."/>
            <person name="Caspi A."/>
            <person name="Castrezana S."/>
            <person name="Celniker S.E."/>
            <person name="Chang J.L."/>
            <person name="Chapple C."/>
            <person name="Chatterji S."/>
            <person name="Chinwalla A."/>
            <person name="Civetta A."/>
            <person name="Clifton S.W."/>
            <person name="Comeron J.M."/>
            <person name="Costello J.C."/>
            <person name="Coyne J.A."/>
            <person name="Daub J."/>
            <person name="David R.G."/>
            <person name="Delcher A.L."/>
            <person name="Delehaunty K."/>
            <person name="Do C.B."/>
            <person name="Ebling H."/>
            <person name="Edwards K."/>
            <person name="Eickbush T."/>
            <person name="Evans J.D."/>
            <person name="Filipski A."/>
            <person name="Findeiss S."/>
            <person name="Freyhult E."/>
            <person name="Fulton L."/>
            <person name="Fulton R."/>
            <person name="Garcia A.C."/>
            <person name="Gardiner A."/>
            <person name="Garfield D.A."/>
            <person name="Garvin B.E."/>
            <person name="Gibson G."/>
            <person name="Gilbert D."/>
            <person name="Gnerre S."/>
            <person name="Godfrey J."/>
            <person name="Good R."/>
            <person name="Gotea V."/>
            <person name="Gravely B."/>
            <person name="Greenberg A.J."/>
            <person name="Griffiths-Jones S."/>
            <person name="Gross S."/>
            <person name="Guigo R."/>
            <person name="Gustafson E.A."/>
            <person name="Haerty W."/>
            <person name="Hahn M.W."/>
            <person name="Halligan D.L."/>
            <person name="Halpern A.L."/>
            <person name="Halter G.M."/>
            <person name="Han M.V."/>
            <person name="Heger A."/>
            <person name="Hillier L."/>
            <person name="Hinrichs A.S."/>
            <person name="Holmes I."/>
            <person name="Hoskins R.A."/>
            <person name="Hubisz M.J."/>
            <person name="Hultmark D."/>
            <person name="Huntley M.A."/>
            <person name="Jaffe D.B."/>
            <person name="Jagadeeshan S."/>
            <person name="Jeck W.R."/>
            <person name="Johnson J."/>
            <person name="Jones C.D."/>
            <person name="Jordan W.C."/>
            <person name="Karpen G.H."/>
            <person name="Kataoka E."/>
            <person name="Keightley P.D."/>
            <person name="Kheradpour P."/>
            <person name="Kirkness E.F."/>
            <person name="Koerich L.B."/>
            <person name="Kristiansen K."/>
            <person name="Kudrna D."/>
            <person name="Kulathinal R.J."/>
            <person name="Kumar S."/>
            <person name="Kwok R."/>
            <person name="Lander E."/>
            <person name="Langley C.H."/>
            <person name="Lapoint R."/>
            <person name="Lazzaro B.P."/>
            <person name="Lee S.J."/>
            <person name="Levesque L."/>
            <person name="Li R."/>
            <person name="Lin C.F."/>
            <person name="Lin M.F."/>
            <person name="Lindblad-Toh K."/>
            <person name="Llopart A."/>
            <person name="Long M."/>
            <person name="Low L."/>
            <person name="Lozovsky E."/>
            <person name="Lu J."/>
            <person name="Luo M."/>
            <person name="Machado C.A."/>
            <person name="Makalowski W."/>
            <person name="Marzo M."/>
            <person name="Matsuda M."/>
            <person name="Matzkin L."/>
            <person name="McAllister B."/>
            <person name="McBride C.S."/>
            <person name="McKernan B."/>
            <person name="McKernan K."/>
            <person name="Mendez-Lago M."/>
            <person name="Minx P."/>
            <person name="Mollenhauer M.U."/>
            <person name="Montooth K."/>
            <person name="Mount S.M."/>
            <person name="Mu X."/>
            <person name="Myers E."/>
            <person name="Negre B."/>
            <person name="Newfeld S."/>
            <person name="Nielsen R."/>
            <person name="Noor M.A."/>
            <person name="O'Grady P."/>
            <person name="Pachter L."/>
            <person name="Papaceit M."/>
            <person name="Parisi M.J."/>
            <person name="Parisi M."/>
            <person name="Parts L."/>
            <person name="Pedersen J.S."/>
            <person name="Pesole G."/>
            <person name="Phillippy A.M."/>
            <person name="Ponting C.P."/>
            <person name="Pop M."/>
            <person name="Porcelli D."/>
            <person name="Powell J.R."/>
            <person name="Prohaska S."/>
            <person name="Pruitt K."/>
            <person name="Puig M."/>
            <person name="Quesneville H."/>
            <person name="Ram K.R."/>
            <person name="Rand D."/>
            <person name="Rasmussen M.D."/>
            <person name="Reed L.K."/>
            <person name="Reenan R."/>
            <person name="Reily A."/>
            <person name="Remington K.A."/>
            <person name="Rieger T.T."/>
            <person name="Ritchie M.G."/>
            <person name="Robin C."/>
            <person name="Rogers Y.H."/>
            <person name="Rohde C."/>
            <person name="Rozas J."/>
            <person name="Rubenfield M.J."/>
            <person name="Ruiz A."/>
            <person name="Russo S."/>
            <person name="Salzberg S.L."/>
            <person name="Sanchez-Gracia A."/>
            <person name="Saranga D.J."/>
            <person name="Sato H."/>
            <person name="Schaeffer S.W."/>
            <person name="Schatz M.C."/>
            <person name="Schlenke T."/>
            <person name="Schwartz R."/>
            <person name="Segarra C."/>
            <person name="Singh R.S."/>
            <person name="Sirot L."/>
            <person name="Sirota M."/>
            <person name="Sisneros N.B."/>
            <person name="Smith C.D."/>
            <person name="Smith T.F."/>
            <person name="Spieth J."/>
            <person name="Stage D.E."/>
            <person name="Stark A."/>
            <person name="Stephan W."/>
            <person name="Strausberg R.L."/>
            <person name="Strempel S."/>
            <person name="Sturgill D."/>
            <person name="Sutton G."/>
            <person name="Sutton G.G."/>
            <person name="Tao W."/>
            <person name="Teichmann S."/>
            <person name="Tobari Y.N."/>
            <person name="Tomimura Y."/>
            <person name="Tsolas J.M."/>
            <person name="Valente V.L."/>
            <person name="Venter E."/>
            <person name="Venter J.C."/>
            <person name="Vicario S."/>
            <person name="Vieira F.G."/>
            <person name="Vilella A.J."/>
            <person name="Villasante A."/>
            <person name="Walenz B."/>
            <person name="Wang J."/>
            <person name="Wasserman M."/>
            <person name="Watts T."/>
            <person name="Wilson D."/>
            <person name="Wilson R.K."/>
            <person name="Wing R.A."/>
            <person name="Wolfner M.F."/>
            <person name="Wong A."/>
            <person name="Wong G.K."/>
            <person name="Wu C.I."/>
            <person name="Wu G."/>
            <person name="Yamamoto D."/>
            <person name="Yang H.P."/>
            <person name="Yang S.P."/>
            <person name="Yorke J.A."/>
            <person name="Yoshida K."/>
            <person name="Zdobnov E."/>
            <person name="Zhang P."/>
            <person name="Zhang Y."/>
            <person name="Zimin A.V."/>
            <person name="Baldwin J."/>
            <person name="Abdouelleil A."/>
            <person name="Abdulkadir J."/>
            <person name="Abebe A."/>
            <person name="Abera B."/>
            <person name="Abreu J."/>
            <person name="Acer S.C."/>
            <person name="Aftuck L."/>
            <person name="Alexander A."/>
            <person name="An P."/>
            <person name="Anderson E."/>
            <person name="Anderson S."/>
            <person name="Arachi H."/>
            <person name="Azer M."/>
            <person name="Bachantsang P."/>
            <person name="Barry A."/>
            <person name="Bayul T."/>
            <person name="Berlin A."/>
            <person name="Bessette D."/>
            <person name="Bloom T."/>
            <person name="Blye J."/>
            <person name="Boguslavskiy L."/>
            <person name="Bonnet C."/>
            <person name="Boukhgalter B."/>
            <person name="Bourzgui I."/>
            <person name="Brown A."/>
            <person name="Cahill P."/>
            <person name="Channer S."/>
            <person name="Cheshatsang Y."/>
            <person name="Chuda L."/>
            <person name="Citroen M."/>
            <person name="Collymore A."/>
            <person name="Cooke P."/>
            <person name="Costello M."/>
            <person name="D'Aco K."/>
            <person name="Daza R."/>
            <person name="De Haan G."/>
            <person name="DeGray S."/>
            <person name="DeMaso C."/>
            <person name="Dhargay N."/>
            <person name="Dooley K."/>
            <person name="Dooley E."/>
            <person name="Doricent M."/>
            <person name="Dorje P."/>
            <person name="Dorjee K."/>
            <person name="Dupes A."/>
            <person name="Elong R."/>
            <person name="Falk J."/>
            <person name="Farina A."/>
            <person name="Faro S."/>
            <person name="Ferguson D."/>
            <person name="Fisher S."/>
            <person name="Foley C.D."/>
            <person name="Franke A."/>
            <person name="Friedrich D."/>
            <person name="Gadbois L."/>
            <person name="Gearin G."/>
            <person name="Gearin C.R."/>
            <person name="Giannoukos G."/>
            <person name="Goode T."/>
            <person name="Graham J."/>
            <person name="Grandbois E."/>
            <person name="Grewal S."/>
            <person name="Gyaltsen K."/>
            <person name="Hafez N."/>
            <person name="Hagos B."/>
            <person name="Hall J."/>
            <person name="Henson C."/>
            <person name="Hollinger A."/>
            <person name="Honan T."/>
            <person name="Huard M.D."/>
            <person name="Hughes L."/>
            <person name="Hurhula B."/>
            <person name="Husby M.E."/>
            <person name="Kamat A."/>
            <person name="Kanga B."/>
            <person name="Kashin S."/>
            <person name="Khazanovich D."/>
            <person name="Kisner P."/>
            <person name="Lance K."/>
            <person name="Lara M."/>
            <person name="Lee W."/>
            <person name="Lennon N."/>
            <person name="Letendre F."/>
            <person name="LeVine R."/>
            <person name="Lipovsky A."/>
            <person name="Liu X."/>
            <person name="Liu J."/>
            <person name="Liu S."/>
            <person name="Lokyitsang T."/>
            <person name="Lokyitsang Y."/>
            <person name="Lubonja R."/>
            <person name="Lui A."/>
            <person name="MacDonald P."/>
            <person name="Magnisalis V."/>
            <person name="Maru K."/>
            <person name="Matthews C."/>
            <person name="McCusker W."/>
            <person name="McDonough S."/>
            <person name="Mehta T."/>
            <person name="Meldrim J."/>
            <person name="Meneus L."/>
            <person name="Mihai O."/>
            <person name="Mihalev A."/>
            <person name="Mihova T."/>
            <person name="Mittelman R."/>
            <person name="Mlenga V."/>
            <person name="Montmayeur A."/>
            <person name="Mulrain L."/>
            <person name="Navidi A."/>
            <person name="Naylor J."/>
            <person name="Negash T."/>
            <person name="Nguyen T."/>
            <person name="Nguyen N."/>
            <person name="Nicol R."/>
            <person name="Norbu C."/>
            <person name="Norbu N."/>
            <person name="Novod N."/>
            <person name="O'Neill B."/>
            <person name="Osman S."/>
            <person name="Markiewicz E."/>
            <person name="Oyono O.L."/>
            <person name="Patti C."/>
            <person name="Phunkhang P."/>
            <person name="Pierre F."/>
            <person name="Priest M."/>
            <person name="Raghuraman S."/>
            <person name="Rege F."/>
            <person name="Reyes R."/>
            <person name="Rise C."/>
            <person name="Rogov P."/>
            <person name="Ross K."/>
            <person name="Ryan E."/>
            <person name="Settipalli S."/>
            <person name="Shea T."/>
            <person name="Sherpa N."/>
            <person name="Shi L."/>
            <person name="Shih D."/>
            <person name="Sparrow T."/>
            <person name="Spaulding J."/>
            <person name="Stalker J."/>
            <person name="Stange-Thomann N."/>
            <person name="Stavropoulos S."/>
            <person name="Stone C."/>
            <person name="Strader C."/>
            <person name="Tesfaye S."/>
            <person name="Thomson T."/>
            <person name="Thoulutsang Y."/>
            <person name="Thoulutsang D."/>
            <person name="Topham K."/>
            <person name="Topping I."/>
            <person name="Tsamla T."/>
            <person name="Vassiliev H."/>
            <person name="Vo A."/>
            <person name="Wangchuk T."/>
            <person name="Wangdi T."/>
            <person name="Weiand M."/>
            <person name="Wilkinson J."/>
            <person name="Wilson A."/>
            <person name="Yadav S."/>
            <person name="Young G."/>
            <person name="Yu Q."/>
            <person name="Zembek L."/>
            <person name="Zhong D."/>
            <person name="Zimmer A."/>
            <person name="Zwirko Z."/>
            <person name="Jaffe D.B."/>
            <person name="Alvarez P."/>
            <person name="Brockman W."/>
            <person name="Butler J."/>
            <person name="Chin C."/>
            <person name="Gnerre S."/>
            <person name="Grabherr M."/>
            <person name="Kleber M."/>
            <person name="Mauceli E."/>
            <person name="MacCallum I."/>
        </authorList>
    </citation>
    <scope>NUCLEOTIDE SEQUENCE [LARGE SCALE GENOMIC DNA]</scope>
    <source>
        <strain evidence="11">Tai18E2 / Tucson 14021-0261.01</strain>
    </source>
</reference>
<dbReference type="GO" id="GO:0050909">
    <property type="term" value="P:sensory perception of taste"/>
    <property type="evidence" value="ECO:0007669"/>
    <property type="project" value="EnsemblMetazoa"/>
</dbReference>